<keyword evidence="3" id="KW-0560">Oxidoreductase</keyword>
<dbReference type="PRINTS" id="PR00081">
    <property type="entry name" value="GDHRDH"/>
</dbReference>
<accession>A0A7J7FHT1</accession>
<keyword evidence="2" id="KW-0521">NADP</keyword>
<dbReference type="Gene3D" id="3.40.50.720">
    <property type="entry name" value="NAD(P)-binding Rossmann-like Domain"/>
    <property type="match status" value="1"/>
</dbReference>
<evidence type="ECO:0000256" key="1">
    <source>
        <dbReference type="ARBA" id="ARBA00006484"/>
    </source>
</evidence>
<dbReference type="InterPro" id="IPR036291">
    <property type="entry name" value="NAD(P)-bd_dom_sf"/>
</dbReference>
<protein>
    <submittedName>
        <fullName evidence="4">Uncharacterized protein</fullName>
    </submittedName>
</protein>
<dbReference type="InterPro" id="IPR002347">
    <property type="entry name" value="SDR_fam"/>
</dbReference>
<dbReference type="GO" id="GO:0004090">
    <property type="term" value="F:carbonyl reductase (NADPH) activity"/>
    <property type="evidence" value="ECO:0007669"/>
    <property type="project" value="TreeGrafter"/>
</dbReference>
<name>A0A7J7FHT1_DICBM</name>
<dbReference type="AlphaFoldDB" id="A0A7J7FHT1"/>
<dbReference type="SUPFAM" id="SSF51735">
    <property type="entry name" value="NAD(P)-binding Rossmann-fold domains"/>
    <property type="match status" value="1"/>
</dbReference>
<gene>
    <name evidence="4" type="ORF">HPG69_016150</name>
</gene>
<comment type="similarity">
    <text evidence="1">Belongs to the short-chain dehydrogenases/reductases (SDR) family.</text>
</comment>
<dbReference type="Proteomes" id="UP000551758">
    <property type="component" value="Unassembled WGS sequence"/>
</dbReference>
<dbReference type="PANTHER" id="PTHR43963">
    <property type="entry name" value="CARBONYL REDUCTASE 1-RELATED"/>
    <property type="match status" value="1"/>
</dbReference>
<evidence type="ECO:0000256" key="2">
    <source>
        <dbReference type="ARBA" id="ARBA00022857"/>
    </source>
</evidence>
<keyword evidence="5" id="KW-1185">Reference proteome</keyword>
<evidence type="ECO:0000256" key="3">
    <source>
        <dbReference type="ARBA" id="ARBA00023002"/>
    </source>
</evidence>
<sequence>MEVGPPSQEITALDPRTHFCMASLTVTSPLSAPMAHSPVRSPHKCLTHSPPSHVLLPLVALVTRANKGIGFTITCDLGHGAHGTRRGAGPGSCAAAAGLGPESLLPPSGHRRPAEHRALRKVPDSIPLHIQAEVTMKTNFFGTRDDCTELLPLIKLQGRVVNVSSIMNFMDLKNCSPELQQKFTSETITEEDLVGLMNKFTEDTKNGVHIKEAWPNIRAMAYGVSKMGITVLSRIYARKLSEKRRGDKILLNACCPGTQQNTFRGKEIKPKLKLRINVRFSNLNNDTLPTETIAGTHTRGDSQGKIKLDINLTLSLCLNQPQIEELWTALGQRIPLTLAELVELKTLS</sequence>
<evidence type="ECO:0000313" key="5">
    <source>
        <dbReference type="Proteomes" id="UP000551758"/>
    </source>
</evidence>
<dbReference type="PANTHER" id="PTHR43963:SF2">
    <property type="entry name" value="CARBONYL REDUCTASE [NADPH] 1"/>
    <property type="match status" value="1"/>
</dbReference>
<evidence type="ECO:0000313" key="4">
    <source>
        <dbReference type="EMBL" id="KAF5927511.1"/>
    </source>
</evidence>
<organism evidence="4 5">
    <name type="scientific">Diceros bicornis minor</name>
    <name type="common">South-central black rhinoceros</name>
    <dbReference type="NCBI Taxonomy" id="77932"/>
    <lineage>
        <taxon>Eukaryota</taxon>
        <taxon>Metazoa</taxon>
        <taxon>Chordata</taxon>
        <taxon>Craniata</taxon>
        <taxon>Vertebrata</taxon>
        <taxon>Euteleostomi</taxon>
        <taxon>Mammalia</taxon>
        <taxon>Eutheria</taxon>
        <taxon>Laurasiatheria</taxon>
        <taxon>Perissodactyla</taxon>
        <taxon>Rhinocerotidae</taxon>
        <taxon>Diceros</taxon>
    </lineage>
</organism>
<dbReference type="EMBL" id="JACDTQ010000575">
    <property type="protein sequence ID" value="KAF5927511.1"/>
    <property type="molecule type" value="Genomic_DNA"/>
</dbReference>
<comment type="caution">
    <text evidence="4">The sequence shown here is derived from an EMBL/GenBank/DDBJ whole genome shotgun (WGS) entry which is preliminary data.</text>
</comment>
<proteinExistence type="inferred from homology"/>
<reference evidence="4 5" key="1">
    <citation type="journal article" date="2020" name="Mol. Biol. Evol.">
        <title>Interspecific Gene Flow and the Evolution of Specialization in Black and White Rhinoceros.</title>
        <authorList>
            <person name="Moodley Y."/>
            <person name="Westbury M.V."/>
            <person name="Russo I.M."/>
            <person name="Gopalakrishnan S."/>
            <person name="Rakotoarivelo A."/>
            <person name="Olsen R.A."/>
            <person name="Prost S."/>
            <person name="Tunstall T."/>
            <person name="Ryder O.A."/>
            <person name="Dalen L."/>
            <person name="Bruford M.W."/>
        </authorList>
    </citation>
    <scope>NUCLEOTIDE SEQUENCE [LARGE SCALE GENOMIC DNA]</scope>
    <source>
        <strain evidence="4">SBR-YM</strain>
        <tissue evidence="4">Skin</tissue>
    </source>
</reference>